<evidence type="ECO:0000256" key="1">
    <source>
        <dbReference type="SAM" id="Phobius"/>
    </source>
</evidence>
<organism evidence="2 3">
    <name type="scientific">Candidatus Accumulibacter phosphatis</name>
    <dbReference type="NCBI Taxonomy" id="327160"/>
    <lineage>
        <taxon>Bacteria</taxon>
        <taxon>Pseudomonadati</taxon>
        <taxon>Pseudomonadota</taxon>
        <taxon>Betaproteobacteria</taxon>
        <taxon>Candidatus Accumulibacter</taxon>
    </lineage>
</organism>
<dbReference type="EMBL" id="SWAD01000054">
    <property type="protein sequence ID" value="TMQ76335.1"/>
    <property type="molecule type" value="Genomic_DNA"/>
</dbReference>
<keyword evidence="1" id="KW-0472">Membrane</keyword>
<name>A0A5S4EM20_9PROT</name>
<sequence>MLVAVKGLIDVGELRDVWRVGRFEFGVAMVAFAGVLLLGILKGLIVAVRVSMLLLIRRAAHPHVAFIGRNPGIRIYSVIERNAVWQQIRSNAAPLGLVVSNLSSSPVVD</sequence>
<dbReference type="AlphaFoldDB" id="A0A5S4EM20"/>
<dbReference type="GO" id="GO:0016020">
    <property type="term" value="C:membrane"/>
    <property type="evidence" value="ECO:0007669"/>
    <property type="project" value="InterPro"/>
</dbReference>
<accession>A0A5S4EM20</accession>
<protein>
    <submittedName>
        <fullName evidence="2">Sulfate transporter</fullName>
    </submittedName>
</protein>
<keyword evidence="1" id="KW-0812">Transmembrane</keyword>
<feature type="transmembrane region" description="Helical" evidence="1">
    <location>
        <begin position="25"/>
        <end position="48"/>
    </location>
</feature>
<keyword evidence="3" id="KW-1185">Reference proteome</keyword>
<comment type="caution">
    <text evidence="2">The sequence shown here is derived from an EMBL/GenBank/DDBJ whole genome shotgun (WGS) entry which is preliminary data.</text>
</comment>
<dbReference type="Proteomes" id="UP000306324">
    <property type="component" value="Unassembled WGS sequence"/>
</dbReference>
<reference evidence="2 3" key="1">
    <citation type="submission" date="2019-04" db="EMBL/GenBank/DDBJ databases">
        <title>A novel phosphate-accumulating bacterium identified in bioreactor for phosphate removal from wastewater.</title>
        <authorList>
            <person name="Kotlyarov R.Y."/>
            <person name="Beletsky A.V."/>
            <person name="Kallistova A.Y."/>
            <person name="Dorofeev A.G."/>
            <person name="Nikolaev Y.Y."/>
            <person name="Pimenov N.V."/>
            <person name="Ravin N.V."/>
            <person name="Mardanov A.V."/>
        </authorList>
    </citation>
    <scope>NUCLEOTIDE SEQUENCE [LARGE SCALE GENOMIC DNA]</scope>
    <source>
        <strain evidence="2 3">Bin19</strain>
    </source>
</reference>
<gene>
    <name evidence="2" type="ORF">ACCUM_4429</name>
</gene>
<evidence type="ECO:0000313" key="2">
    <source>
        <dbReference type="EMBL" id="TMQ76335.1"/>
    </source>
</evidence>
<dbReference type="PANTHER" id="PTHR11814">
    <property type="entry name" value="SULFATE TRANSPORTER"/>
    <property type="match status" value="1"/>
</dbReference>
<evidence type="ECO:0000313" key="3">
    <source>
        <dbReference type="Proteomes" id="UP000306324"/>
    </source>
</evidence>
<proteinExistence type="predicted"/>
<keyword evidence="1" id="KW-1133">Transmembrane helix</keyword>
<dbReference type="GO" id="GO:0055085">
    <property type="term" value="P:transmembrane transport"/>
    <property type="evidence" value="ECO:0007669"/>
    <property type="project" value="InterPro"/>
</dbReference>
<dbReference type="InterPro" id="IPR001902">
    <property type="entry name" value="SLC26A/SulP_fam"/>
</dbReference>